<evidence type="ECO:0000313" key="2">
    <source>
        <dbReference type="EMBL" id="EGI61417.1"/>
    </source>
</evidence>
<gene>
    <name evidence="2" type="ORF">G5I_10325</name>
</gene>
<dbReference type="AlphaFoldDB" id="F4WWL1"/>
<evidence type="ECO:0000256" key="1">
    <source>
        <dbReference type="SAM" id="MobiDB-lite"/>
    </source>
</evidence>
<feature type="region of interest" description="Disordered" evidence="1">
    <location>
        <begin position="1"/>
        <end position="180"/>
    </location>
</feature>
<accession>F4WWL1</accession>
<name>F4WWL1_ACREC</name>
<sequence>MGVGPTTARLPQKEQPKREERPLAKQGGQPPAQLAKRGAAAKVGPKTKEGTFNMPPPAARRNLLPPATQGPPPTGGAIRAEEEKDGNVEATWAQVLSRAAAKARKTETVPPRPPKSGKSGAAPKTESVDKPHIGERRKEEAKRAREKAPRDGGPPPPPGGGGDDGNGRGKRNRWREGPRRTIWATAAAGSTIKKEIKKLIDMLPIVETNMQKTEKKKSYSEAAEKITNDLGKKYIIQDPKKKKLKIKIFDIEKEDCEKEQEFWKKIEEQNGLMKNSIQGKIMQYMLSKVIMLTMVNLTINNRNITINAIKCLDEVVPRKKIALRNKWRDLLAIGLDNGEVLAFEYGHGVEGVQFIEKLFREGVDRLKFVEMLLGLDTVLLNSEFIVHDIDLQRLYKLTKRNRKFKSYRVGHLLLKVSASRMKNDFVHVAPSTGLTVCHSVTPIINDILDYLGANFTQNSRNIMSSTNIPFSRTFLTNLRIAPSVFFTESLYLSRHELEM</sequence>
<keyword evidence="3" id="KW-1185">Reference proteome</keyword>
<organism evidence="3">
    <name type="scientific">Acromyrmex echinatior</name>
    <name type="common">Panamanian leafcutter ant</name>
    <name type="synonym">Acromyrmex octospinosus echinatior</name>
    <dbReference type="NCBI Taxonomy" id="103372"/>
    <lineage>
        <taxon>Eukaryota</taxon>
        <taxon>Metazoa</taxon>
        <taxon>Ecdysozoa</taxon>
        <taxon>Arthropoda</taxon>
        <taxon>Hexapoda</taxon>
        <taxon>Insecta</taxon>
        <taxon>Pterygota</taxon>
        <taxon>Neoptera</taxon>
        <taxon>Endopterygota</taxon>
        <taxon>Hymenoptera</taxon>
        <taxon>Apocrita</taxon>
        <taxon>Aculeata</taxon>
        <taxon>Formicoidea</taxon>
        <taxon>Formicidae</taxon>
        <taxon>Myrmicinae</taxon>
        <taxon>Acromyrmex</taxon>
    </lineage>
</organism>
<proteinExistence type="predicted"/>
<feature type="compositionally biased region" description="Basic and acidic residues" evidence="1">
    <location>
        <begin position="11"/>
        <end position="23"/>
    </location>
</feature>
<dbReference type="EMBL" id="GL888409">
    <property type="protein sequence ID" value="EGI61417.1"/>
    <property type="molecule type" value="Genomic_DNA"/>
</dbReference>
<protein>
    <submittedName>
        <fullName evidence="2">Uncharacterized protein</fullName>
    </submittedName>
</protein>
<feature type="compositionally biased region" description="Basic and acidic residues" evidence="1">
    <location>
        <begin position="126"/>
        <end position="150"/>
    </location>
</feature>
<dbReference type="InParanoid" id="F4WWL1"/>
<reference evidence="2" key="1">
    <citation type="submission" date="2011-02" db="EMBL/GenBank/DDBJ databases">
        <title>The genome of the leaf-cutting ant Acromyrmex echinatior suggests key adaptations to social evolution and fungus farming.</title>
        <authorList>
            <person name="Nygaard S."/>
            <person name="Zhang G."/>
        </authorList>
    </citation>
    <scope>NUCLEOTIDE SEQUENCE</scope>
</reference>
<dbReference type="STRING" id="103372.F4WWL1"/>
<evidence type="ECO:0000313" key="3">
    <source>
        <dbReference type="Proteomes" id="UP000007755"/>
    </source>
</evidence>
<dbReference type="Proteomes" id="UP000007755">
    <property type="component" value="Unassembled WGS sequence"/>
</dbReference>